<proteinExistence type="predicted"/>
<dbReference type="Pfam" id="PF01520">
    <property type="entry name" value="Amidase_3"/>
    <property type="match status" value="1"/>
</dbReference>
<reference evidence="6" key="2">
    <citation type="submission" date="2011-04" db="EMBL/GenBank/DDBJ databases">
        <title>The complete genome of chromosome of Treponema succinifaciens DSM 2489.</title>
        <authorList>
            <person name="Lucas S."/>
            <person name="Copeland A."/>
            <person name="Lapidus A."/>
            <person name="Bruce D."/>
            <person name="Goodwin L."/>
            <person name="Pitluck S."/>
            <person name="Peters L."/>
            <person name="Kyrpides N."/>
            <person name="Mavromatis K."/>
            <person name="Ivanova N."/>
            <person name="Ovchinnikova G."/>
            <person name="Teshima H."/>
            <person name="Detter J.C."/>
            <person name="Tapia R."/>
            <person name="Han C."/>
            <person name="Land M."/>
            <person name="Hauser L."/>
            <person name="Markowitz V."/>
            <person name="Cheng J.-F."/>
            <person name="Hugenholtz P."/>
            <person name="Woyke T."/>
            <person name="Wu D."/>
            <person name="Gronow S."/>
            <person name="Wellnitz S."/>
            <person name="Brambilla E."/>
            <person name="Klenk H.-P."/>
            <person name="Eisen J.A."/>
        </authorList>
    </citation>
    <scope>NUCLEOTIDE SEQUENCE [LARGE SCALE GENOMIC DNA]</scope>
    <source>
        <strain evidence="6">ATCC 33096 / DSM 2489 / 6091</strain>
    </source>
</reference>
<evidence type="ECO:0000256" key="3">
    <source>
        <dbReference type="ARBA" id="ARBA00022801"/>
    </source>
</evidence>
<dbReference type="EMBL" id="CP002631">
    <property type="protein sequence ID" value="AEB14090.1"/>
    <property type="molecule type" value="Genomic_DNA"/>
</dbReference>
<dbReference type="GO" id="GO:0008745">
    <property type="term" value="F:N-acetylmuramoyl-L-alanine amidase activity"/>
    <property type="evidence" value="ECO:0007669"/>
    <property type="project" value="UniProtKB-EC"/>
</dbReference>
<dbReference type="InterPro" id="IPR050695">
    <property type="entry name" value="N-acetylmuramoyl_amidase_3"/>
</dbReference>
<dbReference type="EC" id="3.5.1.28" evidence="2"/>
<evidence type="ECO:0000259" key="4">
    <source>
        <dbReference type="SMART" id="SM00646"/>
    </source>
</evidence>
<protein>
    <recommendedName>
        <fullName evidence="2">N-acetylmuramoyl-L-alanine amidase</fullName>
        <ecNumber evidence="2">3.5.1.28</ecNumber>
    </recommendedName>
</protein>
<sequence length="343" mass="38752">MKVKSFVFFLIAFFPFLIFSQDVKVDFLKNVQKSGISFYWDPLTSCGLLEKNGHRISFRAGDSFFLQDYKTLVQEDAPSFENGKLVSSQSFFNLAENFFKLQSSEAPYKIGAILIDPGHGGKDPGASSIHVSDGKKIKVVEKDINLKVGLRLRDYLKKAYPEKNILMTRSTDVFLTLSQRTEIANSVKLKENEAILYVSVHVNSSLSEKVTGYEVWYLSPGYRRQVLNSKSVNEDASILPILNSMTEEEYTTESILMAKFIMNGISAQVGALSNSRGIKEEEWFVVRNSKMPSVLIELGFLTNKKEGLLLNDDKYLQKLSLGIYNGLQEFVTNFERTRGFTGN</sequence>
<keyword evidence="3 5" id="KW-0378">Hydrolase</keyword>
<dbReference type="HOGENOM" id="CLU_014322_0_0_12"/>
<dbReference type="GO" id="GO:0030288">
    <property type="term" value="C:outer membrane-bounded periplasmic space"/>
    <property type="evidence" value="ECO:0007669"/>
    <property type="project" value="TreeGrafter"/>
</dbReference>
<dbReference type="GeneID" id="302998337"/>
<dbReference type="PANTHER" id="PTHR30404:SF0">
    <property type="entry name" value="N-ACETYLMURAMOYL-L-ALANINE AMIDASE AMIC"/>
    <property type="match status" value="1"/>
</dbReference>
<accession>F2NY69</accession>
<dbReference type="Proteomes" id="UP000006852">
    <property type="component" value="Chromosome"/>
</dbReference>
<dbReference type="RefSeq" id="WP_013701379.1">
    <property type="nucleotide sequence ID" value="NC_015385.1"/>
</dbReference>
<feature type="domain" description="MurNAc-LAA" evidence="4">
    <location>
        <begin position="186"/>
        <end position="328"/>
    </location>
</feature>
<dbReference type="PANTHER" id="PTHR30404">
    <property type="entry name" value="N-ACETYLMURAMOYL-L-ALANINE AMIDASE"/>
    <property type="match status" value="1"/>
</dbReference>
<dbReference type="STRING" id="869209.Tresu_1178"/>
<keyword evidence="6" id="KW-1185">Reference proteome</keyword>
<name>F2NY69_TRES6</name>
<dbReference type="eggNOG" id="COG0860">
    <property type="taxonomic scope" value="Bacteria"/>
</dbReference>
<dbReference type="OrthoDB" id="9806267at2"/>
<dbReference type="CDD" id="cd02696">
    <property type="entry name" value="MurNAc-LAA"/>
    <property type="match status" value="1"/>
</dbReference>
<reference evidence="5 6" key="1">
    <citation type="journal article" date="2011" name="Stand. Genomic Sci.">
        <title>Complete genome sequence of Treponema succinifaciens type strain (6091).</title>
        <authorList>
            <person name="Han C."/>
            <person name="Gronow S."/>
            <person name="Teshima H."/>
            <person name="Lapidus A."/>
            <person name="Nolan M."/>
            <person name="Lucas S."/>
            <person name="Hammon N."/>
            <person name="Deshpande S."/>
            <person name="Cheng J.F."/>
            <person name="Zeytun A."/>
            <person name="Tapia R."/>
            <person name="Goodwin L."/>
            <person name="Pitluck S."/>
            <person name="Liolios K."/>
            <person name="Pagani I."/>
            <person name="Ivanova N."/>
            <person name="Mavromatis K."/>
            <person name="Mikhailova N."/>
            <person name="Huntemann M."/>
            <person name="Pati A."/>
            <person name="Chen A."/>
            <person name="Palaniappan K."/>
            <person name="Land M."/>
            <person name="Hauser L."/>
            <person name="Brambilla E.M."/>
            <person name="Rohde M."/>
            <person name="Goker M."/>
            <person name="Woyke T."/>
            <person name="Bristow J."/>
            <person name="Eisen J.A."/>
            <person name="Markowitz V."/>
            <person name="Hugenholtz P."/>
            <person name="Kyrpides N.C."/>
            <person name="Klenk H.P."/>
            <person name="Detter J.C."/>
        </authorList>
    </citation>
    <scope>NUCLEOTIDE SEQUENCE [LARGE SCALE GENOMIC DNA]</scope>
    <source>
        <strain evidence="6">ATCC 33096 / DSM 2489 / 6091</strain>
    </source>
</reference>
<dbReference type="AlphaFoldDB" id="F2NY69"/>
<dbReference type="SUPFAM" id="SSF53187">
    <property type="entry name" value="Zn-dependent exopeptidases"/>
    <property type="match status" value="1"/>
</dbReference>
<dbReference type="KEGG" id="tsu:Tresu_1178"/>
<dbReference type="Gene3D" id="3.40.630.40">
    <property type="entry name" value="Zn-dependent exopeptidases"/>
    <property type="match status" value="1"/>
</dbReference>
<dbReference type="GO" id="GO:0009253">
    <property type="term" value="P:peptidoglycan catabolic process"/>
    <property type="evidence" value="ECO:0007669"/>
    <property type="project" value="InterPro"/>
</dbReference>
<comment type="catalytic activity">
    <reaction evidence="1">
        <text>Hydrolyzes the link between N-acetylmuramoyl residues and L-amino acid residues in certain cell-wall glycopeptides.</text>
        <dbReference type="EC" id="3.5.1.28"/>
    </reaction>
</comment>
<gene>
    <name evidence="5" type="ordered locus">Tresu_1178</name>
</gene>
<evidence type="ECO:0000313" key="6">
    <source>
        <dbReference type="Proteomes" id="UP000006852"/>
    </source>
</evidence>
<evidence type="ECO:0000256" key="1">
    <source>
        <dbReference type="ARBA" id="ARBA00001561"/>
    </source>
</evidence>
<organism evidence="5 6">
    <name type="scientific">Treponema succinifaciens (strain ATCC 33096 / DSM 2489 / 6091)</name>
    <dbReference type="NCBI Taxonomy" id="869209"/>
    <lineage>
        <taxon>Bacteria</taxon>
        <taxon>Pseudomonadati</taxon>
        <taxon>Spirochaetota</taxon>
        <taxon>Spirochaetia</taxon>
        <taxon>Spirochaetales</taxon>
        <taxon>Treponemataceae</taxon>
        <taxon>Treponema</taxon>
    </lineage>
</organism>
<evidence type="ECO:0000256" key="2">
    <source>
        <dbReference type="ARBA" id="ARBA00011901"/>
    </source>
</evidence>
<evidence type="ECO:0000313" key="5">
    <source>
        <dbReference type="EMBL" id="AEB14090.1"/>
    </source>
</evidence>
<dbReference type="SMART" id="SM00646">
    <property type="entry name" value="Ami_3"/>
    <property type="match status" value="1"/>
</dbReference>
<dbReference type="InterPro" id="IPR002508">
    <property type="entry name" value="MurNAc-LAA_cat"/>
</dbReference>